<keyword evidence="2" id="KW-1133">Transmembrane helix</keyword>
<organism evidence="3 4">
    <name type="scientific">Friedmanniomyces endolithicus</name>
    <dbReference type="NCBI Taxonomy" id="329885"/>
    <lineage>
        <taxon>Eukaryota</taxon>
        <taxon>Fungi</taxon>
        <taxon>Dikarya</taxon>
        <taxon>Ascomycota</taxon>
        <taxon>Pezizomycotina</taxon>
        <taxon>Dothideomycetes</taxon>
        <taxon>Dothideomycetidae</taxon>
        <taxon>Mycosphaerellales</taxon>
        <taxon>Teratosphaeriaceae</taxon>
        <taxon>Friedmanniomyces</taxon>
    </lineage>
</organism>
<evidence type="ECO:0000313" key="3">
    <source>
        <dbReference type="EMBL" id="KAK0976579.1"/>
    </source>
</evidence>
<comment type="caution">
    <text evidence="3">The sequence shown here is derived from an EMBL/GenBank/DDBJ whole genome shotgun (WGS) entry which is preliminary data.</text>
</comment>
<name>A0AAN6KD77_9PEZI</name>
<feature type="transmembrane region" description="Helical" evidence="2">
    <location>
        <begin position="206"/>
        <end position="228"/>
    </location>
</feature>
<accession>A0AAN6KD77</accession>
<evidence type="ECO:0000256" key="1">
    <source>
        <dbReference type="SAM" id="MobiDB-lite"/>
    </source>
</evidence>
<dbReference type="EMBL" id="JAUJLE010000139">
    <property type="protein sequence ID" value="KAK0976579.1"/>
    <property type="molecule type" value="Genomic_DNA"/>
</dbReference>
<feature type="region of interest" description="Disordered" evidence="1">
    <location>
        <begin position="235"/>
        <end position="269"/>
    </location>
</feature>
<proteinExistence type="predicted"/>
<keyword evidence="2" id="KW-0812">Transmembrane</keyword>
<evidence type="ECO:0000313" key="4">
    <source>
        <dbReference type="Proteomes" id="UP001175353"/>
    </source>
</evidence>
<dbReference type="AlphaFoldDB" id="A0AAN6KD77"/>
<reference evidence="3" key="1">
    <citation type="submission" date="2023-06" db="EMBL/GenBank/DDBJ databases">
        <title>Black Yeasts Isolated from many extreme environments.</title>
        <authorList>
            <person name="Coleine C."/>
            <person name="Stajich J.E."/>
            <person name="Selbmann L."/>
        </authorList>
    </citation>
    <scope>NUCLEOTIDE SEQUENCE</scope>
    <source>
        <strain evidence="3">CCFEE 5200</strain>
    </source>
</reference>
<evidence type="ECO:0000256" key="2">
    <source>
        <dbReference type="SAM" id="Phobius"/>
    </source>
</evidence>
<gene>
    <name evidence="3" type="ORF">LTR91_013613</name>
</gene>
<keyword evidence="2" id="KW-0472">Membrane</keyword>
<sequence>MNVSTFRSLNTTSQQNSDDNTADIDTSRVSPNSNSSLKRTLAMSSPITALVTIPPDLTAGLNTIWLTNNGALSPIFVTVDSTTTQVVGGAAPIGASIVVAATTSSSTKQIPSGGASPSSITGTLTAFPTTSTSPPPSIAPIMKTVTTLSTNEDLATPAGLITTDQNKQTVNSTTDQTLSLPFNRPNVTVWANNDYAGASQQRTLTLVLAIAIPSAVVAVLILLIWWLLRRSSRRRRSLGGPADGMEKRDFQSGRSSVQELDAAPKKGVGRSYGSNHVAGWEVTERRYSSTGIVDGIKDIKWV</sequence>
<dbReference type="Proteomes" id="UP001175353">
    <property type="component" value="Unassembled WGS sequence"/>
</dbReference>
<protein>
    <submittedName>
        <fullName evidence="3">Uncharacterized protein</fullName>
    </submittedName>
</protein>
<feature type="region of interest" description="Disordered" evidence="1">
    <location>
        <begin position="1"/>
        <end position="38"/>
    </location>
</feature>
<keyword evidence="4" id="KW-1185">Reference proteome</keyword>